<dbReference type="InterPro" id="IPR050378">
    <property type="entry name" value="Metallo-dep_Hydrolases_sf"/>
</dbReference>
<dbReference type="Gene3D" id="3.20.20.140">
    <property type="entry name" value="Metal-dependent hydrolases"/>
    <property type="match status" value="1"/>
</dbReference>
<evidence type="ECO:0000313" key="3">
    <source>
        <dbReference type="EMBL" id="QPZ38272.1"/>
    </source>
</evidence>
<dbReference type="Proteomes" id="UP000662814">
    <property type="component" value="Chromosome"/>
</dbReference>
<evidence type="ECO:0000256" key="1">
    <source>
        <dbReference type="ARBA" id="ARBA00001947"/>
    </source>
</evidence>
<evidence type="ECO:0000259" key="2">
    <source>
        <dbReference type="Pfam" id="PF01979"/>
    </source>
</evidence>
<sequence>MSDSEEFDLVIEGGTVVDEQSERTLNVYVRNGSIAAITEPHEQLTTRQTLDARGLSVLPGMIDAHTHFRTWSKHSDTFGEMADAAAAGGITTVAGFVMGMNAHGTTLASRVRECLADASSTSPIDFAFHAAIADEKHTLDELSEMVELGVTSFKMFMINRARRMMVDDGFLLAAMKHISQLGGLPMVHAELEDLSMALAAEARDNPALNHVQRFVAARPTWLEAEATRRAIQIAHQADVPLYVVHVTCEDALNEIRRARQQGLIVFAETCPQYLSLTEDEMERQGGLVKVAPPLRSEHDRRALVDAVLSGEINVVSSDHAPYTREVKTDTATDFLDIPVGMPGTQTLVGVTWKVLSEAGGSPRDLVRVLAANPSRVFGFTRKGRIEVGADADITLVNFDDSTVVSAAKLHGPAGYSAYEDWRLPLRIVETLQRGQSVLKNDTVCTNEVGRFIARTPNSGAEARR</sequence>
<accession>A0ABX6YHK4</accession>
<organism evidence="3 4">
    <name type="scientific">Paramicrobacterium chengjingii</name>
    <dbReference type="NCBI Taxonomy" id="2769067"/>
    <lineage>
        <taxon>Bacteria</taxon>
        <taxon>Bacillati</taxon>
        <taxon>Actinomycetota</taxon>
        <taxon>Actinomycetes</taxon>
        <taxon>Micrococcales</taxon>
        <taxon>Microbacteriaceae</taxon>
        <taxon>Paramicrobacterium</taxon>
    </lineage>
</organism>
<gene>
    <name evidence="3" type="ORF">HCR76_16020</name>
</gene>
<name>A0ABX6YHK4_9MICO</name>
<dbReference type="InterPro" id="IPR011059">
    <property type="entry name" value="Metal-dep_hydrolase_composite"/>
</dbReference>
<dbReference type="SUPFAM" id="SSF51338">
    <property type="entry name" value="Composite domain of metallo-dependent hydrolases"/>
    <property type="match status" value="1"/>
</dbReference>
<proteinExistence type="predicted"/>
<comment type="cofactor">
    <cofactor evidence="1">
        <name>Zn(2+)</name>
        <dbReference type="ChEBI" id="CHEBI:29105"/>
    </cofactor>
</comment>
<dbReference type="PANTHER" id="PTHR11647:SF1">
    <property type="entry name" value="COLLAPSIN RESPONSE MEDIATOR PROTEIN"/>
    <property type="match status" value="1"/>
</dbReference>
<dbReference type="InterPro" id="IPR032466">
    <property type="entry name" value="Metal_Hydrolase"/>
</dbReference>
<dbReference type="RefSeq" id="WP_166986959.1">
    <property type="nucleotide sequence ID" value="NZ_CP061169.1"/>
</dbReference>
<keyword evidence="4" id="KW-1185">Reference proteome</keyword>
<protein>
    <submittedName>
        <fullName evidence="3">Dihydroorotase family protein</fullName>
    </submittedName>
</protein>
<dbReference type="EMBL" id="CP061169">
    <property type="protein sequence ID" value="QPZ38272.1"/>
    <property type="molecule type" value="Genomic_DNA"/>
</dbReference>
<feature type="domain" description="Amidohydrolase-related" evidence="2">
    <location>
        <begin position="57"/>
        <end position="400"/>
    </location>
</feature>
<dbReference type="Pfam" id="PF01979">
    <property type="entry name" value="Amidohydro_1"/>
    <property type="match status" value="1"/>
</dbReference>
<evidence type="ECO:0000313" key="4">
    <source>
        <dbReference type="Proteomes" id="UP000662814"/>
    </source>
</evidence>
<reference evidence="3 4" key="1">
    <citation type="submission" date="2020-12" db="EMBL/GenBank/DDBJ databases">
        <title>Microbacterium sp. HY060.</title>
        <authorList>
            <person name="Zhou J."/>
        </authorList>
    </citation>
    <scope>NUCLEOTIDE SEQUENCE [LARGE SCALE GENOMIC DNA]</scope>
    <source>
        <strain evidence="3 4">HY60</strain>
    </source>
</reference>
<dbReference type="Gene3D" id="2.30.40.10">
    <property type="entry name" value="Urease, subunit C, domain 1"/>
    <property type="match status" value="1"/>
</dbReference>
<dbReference type="SUPFAM" id="SSF51556">
    <property type="entry name" value="Metallo-dependent hydrolases"/>
    <property type="match status" value="1"/>
</dbReference>
<dbReference type="InterPro" id="IPR006680">
    <property type="entry name" value="Amidohydro-rel"/>
</dbReference>
<dbReference type="PANTHER" id="PTHR11647">
    <property type="entry name" value="HYDRANTOINASE/DIHYDROPYRIMIDINASE FAMILY MEMBER"/>
    <property type="match status" value="1"/>
</dbReference>